<keyword evidence="6" id="KW-1185">Reference proteome</keyword>
<feature type="domain" description="Gfo/Idh/MocA-like oxidoreductase C-terminal" evidence="4">
    <location>
        <begin position="139"/>
        <end position="351"/>
    </location>
</feature>
<dbReference type="Pfam" id="PF02894">
    <property type="entry name" value="GFO_IDH_MocA_C"/>
    <property type="match status" value="1"/>
</dbReference>
<dbReference type="OrthoDB" id="9815825at2"/>
<protein>
    <submittedName>
        <fullName evidence="5">Oxidoreductase</fullName>
    </submittedName>
</protein>
<evidence type="ECO:0000259" key="3">
    <source>
        <dbReference type="Pfam" id="PF01408"/>
    </source>
</evidence>
<dbReference type="InterPro" id="IPR051317">
    <property type="entry name" value="Gfo/Idh/MocA_oxidoreduct"/>
</dbReference>
<evidence type="ECO:0000313" key="5">
    <source>
        <dbReference type="EMBL" id="QCK14242.1"/>
    </source>
</evidence>
<dbReference type="Gene3D" id="3.40.50.720">
    <property type="entry name" value="NAD(P)-binding Rossmann-like Domain"/>
    <property type="match status" value="1"/>
</dbReference>
<proteinExistence type="inferred from homology"/>
<evidence type="ECO:0000313" key="6">
    <source>
        <dbReference type="Proteomes" id="UP000298616"/>
    </source>
</evidence>
<reference evidence="5 6" key="1">
    <citation type="submission" date="2018-04" db="EMBL/GenBank/DDBJ databases">
        <title>Complete genome uncultured novel isolate.</title>
        <authorList>
            <person name="Merlino G."/>
        </authorList>
    </citation>
    <scope>NUCLEOTIDE SEQUENCE [LARGE SCALE GENOMIC DNA]</scope>
    <source>
        <strain evidence="6">R1DC9</strain>
    </source>
</reference>
<name>A0A4D7JND2_9BACT</name>
<gene>
    <name evidence="5" type="ORF">DCC35_05530</name>
</gene>
<dbReference type="RefSeq" id="WP_137089834.1">
    <property type="nucleotide sequence ID" value="NZ_CP028923.1"/>
</dbReference>
<dbReference type="GO" id="GO:0016491">
    <property type="term" value="F:oxidoreductase activity"/>
    <property type="evidence" value="ECO:0007669"/>
    <property type="project" value="UniProtKB-KW"/>
</dbReference>
<accession>A0A4D7JND2</accession>
<dbReference type="GO" id="GO:0000166">
    <property type="term" value="F:nucleotide binding"/>
    <property type="evidence" value="ECO:0007669"/>
    <property type="project" value="InterPro"/>
</dbReference>
<dbReference type="AlphaFoldDB" id="A0A4D7JND2"/>
<dbReference type="SUPFAM" id="SSF51735">
    <property type="entry name" value="NAD(P)-binding Rossmann-fold domains"/>
    <property type="match status" value="1"/>
</dbReference>
<dbReference type="InterPro" id="IPR036291">
    <property type="entry name" value="NAD(P)-bd_dom_sf"/>
</dbReference>
<dbReference type="Pfam" id="PF01408">
    <property type="entry name" value="GFO_IDH_MocA"/>
    <property type="match status" value="1"/>
</dbReference>
<dbReference type="KEGG" id="fpf:DCC35_05530"/>
<comment type="similarity">
    <text evidence="1">Belongs to the Gfo/Idh/MocA family.</text>
</comment>
<dbReference type="Gene3D" id="3.30.360.10">
    <property type="entry name" value="Dihydrodipicolinate Reductase, domain 2"/>
    <property type="match status" value="1"/>
</dbReference>
<evidence type="ECO:0000256" key="2">
    <source>
        <dbReference type="ARBA" id="ARBA00023002"/>
    </source>
</evidence>
<evidence type="ECO:0000256" key="1">
    <source>
        <dbReference type="ARBA" id="ARBA00010928"/>
    </source>
</evidence>
<keyword evidence="2" id="KW-0560">Oxidoreductase</keyword>
<dbReference type="EMBL" id="CP028923">
    <property type="protein sequence ID" value="QCK14242.1"/>
    <property type="molecule type" value="Genomic_DNA"/>
</dbReference>
<dbReference type="NCBIfam" id="NF008607">
    <property type="entry name" value="PRK11579.1"/>
    <property type="match status" value="1"/>
</dbReference>
<dbReference type="InterPro" id="IPR000683">
    <property type="entry name" value="Gfo/Idh/MocA-like_OxRdtase_N"/>
</dbReference>
<dbReference type="InterPro" id="IPR004104">
    <property type="entry name" value="Gfo/Idh/MocA-like_OxRdtase_C"/>
</dbReference>
<dbReference type="PANTHER" id="PTHR43708:SF5">
    <property type="entry name" value="CONSERVED EXPRESSED OXIDOREDUCTASE (EUROFUNG)-RELATED"/>
    <property type="match status" value="1"/>
</dbReference>
<dbReference type="PANTHER" id="PTHR43708">
    <property type="entry name" value="CONSERVED EXPRESSED OXIDOREDUCTASE (EUROFUNG)"/>
    <property type="match status" value="1"/>
</dbReference>
<dbReference type="Proteomes" id="UP000298616">
    <property type="component" value="Chromosome"/>
</dbReference>
<evidence type="ECO:0000259" key="4">
    <source>
        <dbReference type="Pfam" id="PF02894"/>
    </source>
</evidence>
<organism evidence="5 6">
    <name type="scientific">Mangrovivirga cuniculi</name>
    <dbReference type="NCBI Taxonomy" id="2715131"/>
    <lineage>
        <taxon>Bacteria</taxon>
        <taxon>Pseudomonadati</taxon>
        <taxon>Bacteroidota</taxon>
        <taxon>Cytophagia</taxon>
        <taxon>Cytophagales</taxon>
        <taxon>Mangrovivirgaceae</taxon>
        <taxon>Mangrovivirga</taxon>
    </lineage>
</organism>
<feature type="domain" description="Gfo/Idh/MocA-like oxidoreductase N-terminal" evidence="3">
    <location>
        <begin position="8"/>
        <end position="127"/>
    </location>
</feature>
<sequence>MSKGENKIKVGISGFGRSGRVFHAPIINSCGETILSAINTSSEDTREFIKENYPHASVFNSYEDLLNSDIDLVVLPSPNDTHFKLAQKALEAGKNVVIDKPMTVTSTQASELIEISKERKLLLSVYHNRRWDTDFLTLKKVISEKRLGTIHEAEITFNRFRDYLKDDWREKAVPGAGILYDLGPHLIDQALNLFGMPTELYADIRKERPEAIIEDSFLIVLYYPRLKVILKAGMLASYAGPKILIQGSKGAYLKFGLDPQENLLKDGTKPQDLPDLWGKESYEKSPLIINPDGSKQKIIAIPGDYRGYYSNIAHAINNKKDPEVTAFDGYNTIKIIETAFKSSNEKRNIEL</sequence>